<geneLocation type="plasmid" evidence="15">
    <name>pmty18780-5_incx3 dna</name>
</geneLocation>
<dbReference type="Gene3D" id="1.20.58.430">
    <property type="entry name" value="Type IV secretion system, VirB5-domain"/>
    <property type="match status" value="1"/>
</dbReference>
<reference evidence="10 12" key="4">
    <citation type="submission" date="2017-12" db="EMBL/GenBank/DDBJ databases">
        <title>Rapid rising of carbapenem-resistant Enterobacteriaceae(CRE) and emergence of colistin resistance genemcr-1 in CRE in the hospital of Henan, China.</title>
        <authorList>
            <person name="Sun Q."/>
            <person name="Zhang R."/>
            <person name="Li Y."/>
            <person name="Shen Y."/>
            <person name="Zhang Y."/>
            <person name="Yang J."/>
            <person name="Shu L."/>
            <person name="Zhou H."/>
            <person name="Wang Y."/>
            <person name="Wang B."/>
            <person name="Shen Z."/>
        </authorList>
    </citation>
    <scope>NUCLEOTIDE SEQUENCE [LARGE SCALE GENOMIC DNA]</scope>
    <source>
        <strain evidence="10 12">3512</strain>
    </source>
</reference>
<dbReference type="RefSeq" id="WP_000716326.1">
    <property type="nucleotide sequence ID" value="NZ_ABACVG020000003.1"/>
</dbReference>
<reference evidence="8" key="8">
    <citation type="submission" date="2022-08" db="EMBL/GenBank/DDBJ databases">
        <title>Genome sequencing of human pathogens.</title>
        <authorList>
            <person name="Cao X."/>
        </authorList>
    </citation>
    <scope>NUCLEOTIDE SEQUENCE</scope>
    <source>
        <strain evidence="8">EC16126</strain>
    </source>
</reference>
<dbReference type="SMR" id="A0A0C5EU68"/>
<reference evidence="3" key="3">
    <citation type="journal article" date="2017" name="Microb. Drug Resist.">
        <title>Characterization of NDM-7 Carbapenemase-Producing Escherichia coli Isolates in the Arabian Peninsula.</title>
        <authorList>
            <person name="Pal T."/>
            <person name="Ghazawi A."/>
            <person name="Darwish D."/>
            <person name="Villa L."/>
            <person name="Carattoli A."/>
            <person name="Hashmey R."/>
            <person name="Aldeesi Z."/>
            <person name="Jamal W."/>
            <person name="Rotimi V."/>
            <person name="Al-Jardani A."/>
            <person name="Al-Abri S.S."/>
            <person name="Sonnevend A."/>
        </authorList>
    </citation>
    <scope>NUCLEOTIDE SEQUENCE</scope>
    <source>
        <strain evidence="3">OM26</strain>
        <plasmid evidence="3">pOM26-1</plasmid>
    </source>
</reference>
<reference evidence="9 14" key="6">
    <citation type="journal article" date="2019" name="Environ. Health Perspect.">
        <title>Inter-host Transmission of Carbapenemase-Producing Escherichia coli among Humans and Backyard Animals.</title>
        <authorList>
            <person name="Li J."/>
            <person name="Bi Z."/>
            <person name="Ma S."/>
            <person name="Chen B."/>
            <person name="Cai C."/>
            <person name="He J."/>
            <person name="Schwarz S."/>
            <person name="Sun C."/>
            <person name="Zhou Y."/>
            <person name="Yin J."/>
            <person name="Hulth A."/>
            <person name="Wang Y."/>
            <person name="Shen Z."/>
            <person name="Wang S."/>
            <person name="Wu C."/>
            <person name="Nilsson L.E."/>
            <person name="Walsh T.R."/>
            <person name="Borjesson S."/>
            <person name="Shen J."/>
            <person name="Sun Q."/>
            <person name="Wang Y."/>
        </authorList>
    </citation>
    <scope>NUCLEOTIDE SEQUENCE [LARGE SCALE GENOMIC DNA]</scope>
    <source>
        <strain evidence="9 14">A016f</strain>
    </source>
</reference>
<feature type="coiled-coil region" evidence="1">
    <location>
        <begin position="37"/>
        <end position="64"/>
    </location>
</feature>
<feature type="coiled-coil region" evidence="1">
    <location>
        <begin position="154"/>
        <end position="181"/>
    </location>
</feature>
<accession>A0A0C5EU68</accession>
<reference evidence="7" key="9">
    <citation type="submission" date="2024-02" db="EMBL/GenBank/DDBJ databases">
        <authorList>
            <consortium name="Clinical and Environmental Microbiology Branch: Whole genome sequencing antimicrobial resistance pathogens in the healthcare setting"/>
        </authorList>
    </citation>
    <scope>NUCLEOTIDE SEQUENCE</scope>
    <source>
        <strain evidence="7">2023CK-00345</strain>
    </source>
</reference>
<dbReference type="EMBL" id="KP400525">
    <property type="protein sequence ID" value="AKG90620.1"/>
    <property type="molecule type" value="Genomic_DNA"/>
</dbReference>
<dbReference type="Proteomes" id="UP000509260">
    <property type="component" value="Plasmid pMTY18780-5_IncX3"/>
</dbReference>
<reference evidence="4" key="1">
    <citation type="journal article" date="2015" name="Antimicrob. Agents Chemother.">
        <title>First Report of OXA-181-Producing Escherichia coli in China and Characterization of the Isolate Using Whole-Genome Sequencing.</title>
        <authorList>
            <person name="Liu Y."/>
            <person name="Feng Y."/>
            <person name="Wu W."/>
            <person name="Xie Y."/>
            <person name="Wang X."/>
            <person name="Zhang X."/>
            <person name="Chen X."/>
            <person name="Zong Z."/>
        </authorList>
    </citation>
    <scope>NUCLEOTIDE SEQUENCE</scope>
    <source>
        <strain evidence="4">WCHEC14828</strain>
        <plasmid evidence="4">pOXA181</plasmid>
    </source>
</reference>
<keyword evidence="1" id="KW-0175">Coiled coil</keyword>
<evidence type="ECO:0000313" key="7">
    <source>
        <dbReference type="EMBL" id="EMM0027576.1"/>
    </source>
</evidence>
<dbReference type="Proteomes" id="UP001211064">
    <property type="component" value="Unassembled WGS sequence"/>
</dbReference>
<reference evidence="11 13" key="5">
    <citation type="submission" date="2018-10" db="EMBL/GenBank/DDBJ databases">
        <authorList>
            <person name="Noll B N."/>
        </authorList>
    </citation>
    <scope>NUCLEOTIDE SEQUENCE [LARGE SCALE GENOMIC DNA]</scope>
    <source>
        <strain evidence="11">Ecoli022</strain>
    </source>
</reference>
<dbReference type="InterPro" id="IPR014158">
    <property type="entry name" value="T4SS_VirB5"/>
</dbReference>
<dbReference type="EMBL" id="RYCF01000043">
    <property type="protein sequence ID" value="MQK25444.1"/>
    <property type="molecule type" value="Genomic_DNA"/>
</dbReference>
<dbReference type="EMBL" id="KP776609">
    <property type="protein sequence ID" value="AKD43346.1"/>
    <property type="molecule type" value="Genomic_DNA"/>
</dbReference>
<dbReference type="Proteomes" id="UP000233549">
    <property type="component" value="Unassembled WGS sequence"/>
</dbReference>
<evidence type="ECO:0000313" key="6">
    <source>
        <dbReference type="EMBL" id="BCG39938.1"/>
    </source>
</evidence>
<evidence type="ECO:0000256" key="2">
    <source>
        <dbReference type="SAM" id="SignalP"/>
    </source>
</evidence>
<organism evidence="9 14">
    <name type="scientific">Escherichia coli</name>
    <dbReference type="NCBI Taxonomy" id="562"/>
    <lineage>
        <taxon>Bacteria</taxon>
        <taxon>Pseudomonadati</taxon>
        <taxon>Pseudomonadota</taxon>
        <taxon>Gammaproteobacteria</taxon>
        <taxon>Enterobacterales</taxon>
        <taxon>Enterobacteriaceae</taxon>
        <taxon>Escherichia</taxon>
    </lineage>
</organism>
<dbReference type="EMBL" id="KT824791">
    <property type="protein sequence ID" value="ALG88230.1"/>
    <property type="molecule type" value="Genomic_DNA"/>
</dbReference>
<gene>
    <name evidence="3" type="primary">pilX5</name>
    <name evidence="11" type="ORF">BANRA_05833</name>
    <name evidence="10" type="ORF">CWS33_23920</name>
    <name evidence="9" type="ORF">EIZ93_14190</name>
    <name evidence="8" type="ORF">NY836_29540</name>
    <name evidence="7" type="ORF">P6223_004232</name>
    <name evidence="5" type="ORF">pEC1929_0045</name>
    <name evidence="4" type="ORF">pOXA181EC14828_00023</name>
    <name evidence="6" type="ORF">TUM18780_51000</name>
</gene>
<dbReference type="PATRIC" id="fig|562.7071.peg.5263"/>
<dbReference type="EMBL" id="UWXJ01000006">
    <property type="protein sequence ID" value="VCZ29654.1"/>
    <property type="molecule type" value="Genomic_DNA"/>
</dbReference>
<dbReference type="InterPro" id="IPR023220">
    <property type="entry name" value="T4SS_VirB5-domain"/>
</dbReference>
<geneLocation type="plasmid" evidence="6">
    <name>pMTY18780-5_IncX3</name>
</geneLocation>
<geneLocation type="plasmid" evidence="4">
    <name>pOXA181</name>
</geneLocation>
<keyword evidence="2" id="KW-0732">Signal</keyword>
<dbReference type="Proteomes" id="UP000359125">
    <property type="component" value="Unassembled WGS sequence"/>
</dbReference>
<evidence type="ECO:0000313" key="14">
    <source>
        <dbReference type="Proteomes" id="UP000359125"/>
    </source>
</evidence>
<evidence type="ECO:0000256" key="1">
    <source>
        <dbReference type="SAM" id="Coils"/>
    </source>
</evidence>
<dbReference type="Proteomes" id="UP000281521">
    <property type="component" value="Unassembled WGS sequence"/>
</dbReference>
<evidence type="ECO:0000313" key="8">
    <source>
        <dbReference type="EMBL" id="MDA4181431.1"/>
    </source>
</evidence>
<dbReference type="EMBL" id="PITP01000036">
    <property type="protein sequence ID" value="PKD86373.1"/>
    <property type="molecule type" value="Genomic_DNA"/>
</dbReference>
<name>A0A0C5EU68_ECOLX</name>
<evidence type="ECO:0000313" key="13">
    <source>
        <dbReference type="Proteomes" id="UP000281521"/>
    </source>
</evidence>
<protein>
    <submittedName>
        <fullName evidence="9">Pilus assembly protein</fullName>
    </submittedName>
    <submittedName>
        <fullName evidence="5">Putative conjugal transfer protein</fullName>
    </submittedName>
    <submittedName>
        <fullName evidence="3 4">Type IV secretion system protein</fullName>
    </submittedName>
</protein>
<geneLocation type="plasmid" evidence="5">
    <name>pEc1929</name>
</geneLocation>
<keyword evidence="3" id="KW-0614">Plasmid</keyword>
<dbReference type="EMBL" id="ABLFQU030000052">
    <property type="protein sequence ID" value="EMM0027576.1"/>
    <property type="molecule type" value="Genomic_DNA"/>
</dbReference>
<geneLocation type="plasmid" evidence="3">
    <name>pOM26-1</name>
</geneLocation>
<evidence type="ECO:0000313" key="5">
    <source>
        <dbReference type="EMBL" id="ALG88230.1"/>
    </source>
</evidence>
<evidence type="ECO:0000313" key="12">
    <source>
        <dbReference type="Proteomes" id="UP000233549"/>
    </source>
</evidence>
<dbReference type="SUPFAM" id="SSF101082">
    <property type="entry name" value="Typo IV secretion system protein TraC"/>
    <property type="match status" value="1"/>
</dbReference>
<proteinExistence type="predicted"/>
<sequence>MKKHIVAALIASVTVISGAQAGVPVAIDANPEWAVEAQRWTERLKQWQDTVNHYQKQINAYKQELLTKTGIRDVQGLVQSAQSVSKELENIYDQGNSFIDDYIKNPEATLSEQARSLLADYKVTNTCKGLGYTGDLVRGCEASFLSQLAGIEYGNKLESKLREDNQEMADLIDQVKNAQDTKATQDATNAVSLASLKFNKLKFQYEMYRDKQRDLAEYKEKMLQAAFQEKQLGAVNKETPVVDYKAAFEQQSYEMN</sequence>
<feature type="chain" id="PRO_5015035241" evidence="2">
    <location>
        <begin position="22"/>
        <end position="256"/>
    </location>
</feature>
<evidence type="ECO:0000313" key="15">
    <source>
        <dbReference type="Proteomes" id="UP000509260"/>
    </source>
</evidence>
<reference evidence="6 15" key="7">
    <citation type="submission" date="2020-06" db="EMBL/GenBank/DDBJ databases">
        <title>Whole-genome sequencing of blaNDM-5 positive Escherichia coli isolated from a Japanese patient with no history of travel abroad.</title>
        <authorList>
            <person name="Ito Y."/>
            <person name="Aoki K."/>
            <person name="Nakayama N."/>
            <person name="Ohtsuka M."/>
            <person name="Ota M."/>
            <person name="Kaneko N."/>
            <person name="Yoshida M."/>
            <person name="Ishii Y."/>
            <person name="Tateda K."/>
            <person name="Matsuse H."/>
        </authorList>
    </citation>
    <scope>NUCLEOTIDE SEQUENCE [LARGE SCALE GENOMIC DNA]</scope>
    <source>
        <strain evidence="6 15">TUM18780</strain>
        <plasmid evidence="6">pMTY18780-5_IncX3</plasmid>
        <plasmid evidence="15">pmty18780-5_incx3 dna</plasmid>
    </source>
</reference>
<evidence type="ECO:0000313" key="4">
    <source>
        <dbReference type="EMBL" id="AKG90620.1"/>
    </source>
</evidence>
<dbReference type="AlphaFoldDB" id="A0A0C5EU68"/>
<evidence type="ECO:0000313" key="3">
    <source>
        <dbReference type="EMBL" id="AKD43346.1"/>
    </source>
</evidence>
<dbReference type="GeneID" id="84667439"/>
<reference evidence="5" key="2">
    <citation type="submission" date="2015-09" db="EMBL/GenBank/DDBJ databases">
        <title>Infection and Dissemination of NDM-5 Producing Escherichia coli in China.</title>
        <authorList>
            <person name="Chen D."/>
            <person name="Gong L."/>
            <person name="Walsh T."/>
            <person name="Lan R."/>
            <person name="Wang T."/>
            <person name="Zhang J."/>
            <person name="Mai W."/>
            <person name="Ni N."/>
            <person name="Lu J."/>
            <person name="Xu J."/>
            <person name="Li J."/>
        </authorList>
    </citation>
    <scope>NUCLEOTIDE SEQUENCE</scope>
    <source>
        <strain evidence="5">1929</strain>
        <plasmid evidence="5">pEc1929</plasmid>
    </source>
</reference>
<evidence type="ECO:0000313" key="11">
    <source>
        <dbReference type="EMBL" id="VCZ29654.1"/>
    </source>
</evidence>
<evidence type="ECO:0000313" key="10">
    <source>
        <dbReference type="EMBL" id="PKD86373.1"/>
    </source>
</evidence>
<dbReference type="EMBL" id="AP023202">
    <property type="protein sequence ID" value="BCG39938.1"/>
    <property type="molecule type" value="Genomic_DNA"/>
</dbReference>
<dbReference type="Pfam" id="PF07996">
    <property type="entry name" value="T4SS"/>
    <property type="match status" value="1"/>
</dbReference>
<feature type="signal peptide" evidence="2">
    <location>
        <begin position="1"/>
        <end position="21"/>
    </location>
</feature>
<evidence type="ECO:0000313" key="9">
    <source>
        <dbReference type="EMBL" id="MQK25444.1"/>
    </source>
</evidence>
<dbReference type="EMBL" id="JANWOR010000831">
    <property type="protein sequence ID" value="MDA4181431.1"/>
    <property type="molecule type" value="Genomic_DNA"/>
</dbReference>